<dbReference type="Proteomes" id="UP000472263">
    <property type="component" value="Chromosome 8"/>
</dbReference>
<keyword evidence="4" id="KW-1015">Disulfide bond</keyword>
<reference evidence="6" key="3">
    <citation type="submission" date="2025-09" db="UniProtKB">
        <authorList>
            <consortium name="Ensembl"/>
        </authorList>
    </citation>
    <scope>IDENTIFICATION</scope>
</reference>
<comment type="similarity">
    <text evidence="2">Belongs to the granulin family.</text>
</comment>
<evidence type="ECO:0000313" key="6">
    <source>
        <dbReference type="Ensembl" id="ENSMMDP00005030942.1"/>
    </source>
</evidence>
<evidence type="ECO:0000256" key="3">
    <source>
        <dbReference type="ARBA" id="ARBA00022525"/>
    </source>
</evidence>
<reference evidence="6" key="1">
    <citation type="submission" date="2019-06" db="EMBL/GenBank/DDBJ databases">
        <authorList>
            <consortium name="Wellcome Sanger Institute Data Sharing"/>
        </authorList>
    </citation>
    <scope>NUCLEOTIDE SEQUENCE [LARGE SCALE GENOMIC DNA]</scope>
</reference>
<dbReference type="InterPro" id="IPR039036">
    <property type="entry name" value="Granulin_fam"/>
</dbReference>
<keyword evidence="7" id="KW-1185">Reference proteome</keyword>
<comment type="subcellular location">
    <subcellularLocation>
        <location evidence="1">Secreted</location>
    </subcellularLocation>
</comment>
<dbReference type="FunFam" id="2.10.25.160:FF:000001">
    <property type="entry name" value="Granulin precursor"/>
    <property type="match status" value="1"/>
</dbReference>
<sequence>MPDEDYGNSVECDARNKCPEGSTCCQLAGGQWGCCPLEKAVCCPDKEHCCPQGYSCNMASGSCQKVIMLQLQTVPLTPVYFYWIVLDCTGGANKVAAECALELCHAISPKTQFENEFFSEL</sequence>
<dbReference type="InterPro" id="IPR037277">
    <property type="entry name" value="Granulin_sf"/>
</dbReference>
<protein>
    <recommendedName>
        <fullName evidence="5">Granulins domain-containing protein</fullName>
    </recommendedName>
</protein>
<proteinExistence type="inferred from homology"/>
<dbReference type="GeneTree" id="ENSGT00470000042293"/>
<dbReference type="Pfam" id="PF00396">
    <property type="entry name" value="Granulin"/>
    <property type="match status" value="1"/>
</dbReference>
<evidence type="ECO:0000256" key="1">
    <source>
        <dbReference type="ARBA" id="ARBA00004613"/>
    </source>
</evidence>
<dbReference type="InterPro" id="IPR000118">
    <property type="entry name" value="Granulin"/>
</dbReference>
<dbReference type="SMART" id="SM00277">
    <property type="entry name" value="GRAN"/>
    <property type="match status" value="1"/>
</dbReference>
<evidence type="ECO:0000256" key="4">
    <source>
        <dbReference type="ARBA" id="ARBA00023157"/>
    </source>
</evidence>
<name>A0A667YSS2_9TELE</name>
<feature type="domain" description="Granulins" evidence="5">
    <location>
        <begin position="43"/>
        <end position="56"/>
    </location>
</feature>
<evidence type="ECO:0000313" key="7">
    <source>
        <dbReference type="Proteomes" id="UP000472263"/>
    </source>
</evidence>
<dbReference type="PANTHER" id="PTHR12274">
    <property type="entry name" value="GRANULIN"/>
    <property type="match status" value="1"/>
</dbReference>
<dbReference type="Ensembl" id="ENSMMDT00005031649.1">
    <property type="protein sequence ID" value="ENSMMDP00005030942.1"/>
    <property type="gene ID" value="ENSMMDG00005014629.1"/>
</dbReference>
<dbReference type="PROSITE" id="PS00799">
    <property type="entry name" value="GRANULINS"/>
    <property type="match status" value="1"/>
</dbReference>
<evidence type="ECO:0000256" key="2">
    <source>
        <dbReference type="ARBA" id="ARBA00010093"/>
    </source>
</evidence>
<keyword evidence="3" id="KW-0964">Secreted</keyword>
<organism evidence="6 7">
    <name type="scientific">Myripristis murdjan</name>
    <name type="common">pinecone soldierfish</name>
    <dbReference type="NCBI Taxonomy" id="586833"/>
    <lineage>
        <taxon>Eukaryota</taxon>
        <taxon>Metazoa</taxon>
        <taxon>Chordata</taxon>
        <taxon>Craniata</taxon>
        <taxon>Vertebrata</taxon>
        <taxon>Euteleostomi</taxon>
        <taxon>Actinopterygii</taxon>
        <taxon>Neopterygii</taxon>
        <taxon>Teleostei</taxon>
        <taxon>Neoteleostei</taxon>
        <taxon>Acanthomorphata</taxon>
        <taxon>Holocentriformes</taxon>
        <taxon>Holocentridae</taxon>
        <taxon>Myripristis</taxon>
    </lineage>
</organism>
<reference evidence="6" key="2">
    <citation type="submission" date="2025-08" db="UniProtKB">
        <authorList>
            <consortium name="Ensembl"/>
        </authorList>
    </citation>
    <scope>IDENTIFICATION</scope>
</reference>
<dbReference type="GO" id="GO:0005576">
    <property type="term" value="C:extracellular region"/>
    <property type="evidence" value="ECO:0007669"/>
    <property type="project" value="UniProtKB-SubCell"/>
</dbReference>
<dbReference type="Gene3D" id="2.10.25.160">
    <property type="entry name" value="Granulin"/>
    <property type="match status" value="1"/>
</dbReference>
<dbReference type="PANTHER" id="PTHR12274:SF3">
    <property type="entry name" value="PROGRANULIN"/>
    <property type="match status" value="1"/>
</dbReference>
<accession>A0A667YSS2</accession>
<evidence type="ECO:0000259" key="5">
    <source>
        <dbReference type="PROSITE" id="PS00799"/>
    </source>
</evidence>
<dbReference type="SUPFAM" id="SSF57277">
    <property type="entry name" value="Granulin repeat"/>
    <property type="match status" value="1"/>
</dbReference>
<dbReference type="AlphaFoldDB" id="A0A667YSS2"/>